<evidence type="ECO:0000256" key="14">
    <source>
        <dbReference type="ARBA" id="ARBA00023211"/>
    </source>
</evidence>
<dbReference type="Gene3D" id="1.10.1520.10">
    <property type="entry name" value="Ribonuclease III domain"/>
    <property type="match status" value="2"/>
</dbReference>
<dbReference type="EMBL" id="HBUF01534883">
    <property type="protein sequence ID" value="CAG6752986.1"/>
    <property type="molecule type" value="Transcribed_RNA"/>
</dbReference>
<feature type="domain" description="Dicer dsRNA-binding fold" evidence="22">
    <location>
        <begin position="587"/>
        <end position="682"/>
    </location>
</feature>
<dbReference type="GO" id="GO:0031054">
    <property type="term" value="P:pre-miRNA processing"/>
    <property type="evidence" value="ECO:0007669"/>
    <property type="project" value="InterPro"/>
</dbReference>
<dbReference type="GO" id="GO:0004386">
    <property type="term" value="F:helicase activity"/>
    <property type="evidence" value="ECO:0007669"/>
    <property type="project" value="UniProtKB-KW"/>
</dbReference>
<dbReference type="InterPro" id="IPR001650">
    <property type="entry name" value="Helicase_C-like"/>
</dbReference>
<feature type="domain" description="Helicase ATP-binding" evidence="20">
    <location>
        <begin position="23"/>
        <end position="203"/>
    </location>
</feature>
<dbReference type="GO" id="GO:0046872">
    <property type="term" value="F:metal ion binding"/>
    <property type="evidence" value="ECO:0007669"/>
    <property type="project" value="UniProtKB-KW"/>
</dbReference>
<dbReference type="GO" id="GO:0004525">
    <property type="term" value="F:ribonuclease III activity"/>
    <property type="evidence" value="ECO:0007669"/>
    <property type="project" value="InterPro"/>
</dbReference>
<keyword evidence="11" id="KW-0460">Magnesium</keyword>
<dbReference type="InterPro" id="IPR048512">
    <property type="entry name" value="Dicer_platform"/>
</dbReference>
<feature type="domain" description="RNase III" evidence="18">
    <location>
        <begin position="1450"/>
        <end position="1614"/>
    </location>
</feature>
<evidence type="ECO:0000259" key="17">
    <source>
        <dbReference type="PROSITE" id="PS50137"/>
    </source>
</evidence>
<dbReference type="Gene3D" id="3.40.50.300">
    <property type="entry name" value="P-loop containing nucleotide triphosphate hydrolases"/>
    <property type="match status" value="2"/>
</dbReference>
<evidence type="ECO:0000256" key="15">
    <source>
        <dbReference type="ARBA" id="ARBA00035116"/>
    </source>
</evidence>
<keyword evidence="10" id="KW-0067">ATP-binding</keyword>
<evidence type="ECO:0000256" key="10">
    <source>
        <dbReference type="ARBA" id="ARBA00022840"/>
    </source>
</evidence>
<feature type="domain" description="PAZ" evidence="19">
    <location>
        <begin position="872"/>
        <end position="999"/>
    </location>
</feature>
<organism evidence="23">
    <name type="scientific">Cacopsylla melanoneura</name>
    <dbReference type="NCBI Taxonomy" id="428564"/>
    <lineage>
        <taxon>Eukaryota</taxon>
        <taxon>Metazoa</taxon>
        <taxon>Ecdysozoa</taxon>
        <taxon>Arthropoda</taxon>
        <taxon>Hexapoda</taxon>
        <taxon>Insecta</taxon>
        <taxon>Pterygota</taxon>
        <taxon>Neoptera</taxon>
        <taxon>Paraneoptera</taxon>
        <taxon>Hemiptera</taxon>
        <taxon>Sternorrhyncha</taxon>
        <taxon>Psylloidea</taxon>
        <taxon>Psyllidae</taxon>
        <taxon>Psyllinae</taxon>
        <taxon>Cacopsylla</taxon>
    </lineage>
</organism>
<dbReference type="GO" id="GO:0005524">
    <property type="term" value="F:ATP binding"/>
    <property type="evidence" value="ECO:0007669"/>
    <property type="project" value="UniProtKB-KW"/>
</dbReference>
<dbReference type="InterPro" id="IPR027417">
    <property type="entry name" value="P-loop_NTPase"/>
</dbReference>
<evidence type="ECO:0000259" key="18">
    <source>
        <dbReference type="PROSITE" id="PS50142"/>
    </source>
</evidence>
<dbReference type="SUPFAM" id="SSF54768">
    <property type="entry name" value="dsRNA-binding domain-like"/>
    <property type="match status" value="1"/>
</dbReference>
<dbReference type="InterPro" id="IPR038248">
    <property type="entry name" value="Dicer_dimer_sf"/>
</dbReference>
<dbReference type="SMART" id="SM00487">
    <property type="entry name" value="DEXDc"/>
    <property type="match status" value="1"/>
</dbReference>
<evidence type="ECO:0000256" key="13">
    <source>
        <dbReference type="ARBA" id="ARBA00023158"/>
    </source>
</evidence>
<dbReference type="SUPFAM" id="SSF52540">
    <property type="entry name" value="P-loop containing nucleoside triphosphate hydrolases"/>
    <property type="match status" value="1"/>
</dbReference>
<evidence type="ECO:0000259" key="21">
    <source>
        <dbReference type="PROSITE" id="PS51194"/>
    </source>
</evidence>
<keyword evidence="4" id="KW-0479">Metal-binding</keyword>
<evidence type="ECO:0000256" key="3">
    <source>
        <dbReference type="ARBA" id="ARBA00022722"/>
    </source>
</evidence>
<dbReference type="InterPro" id="IPR005034">
    <property type="entry name" value="Dicer_dimerisation"/>
</dbReference>
<dbReference type="SUPFAM" id="SSF69065">
    <property type="entry name" value="RNase III domain-like"/>
    <property type="match status" value="2"/>
</dbReference>
<dbReference type="Gene3D" id="3.30.160.20">
    <property type="match status" value="1"/>
</dbReference>
<dbReference type="Gene3D" id="2.170.260.10">
    <property type="entry name" value="paz domain"/>
    <property type="match status" value="1"/>
</dbReference>
<feature type="domain" description="DRBM" evidence="17">
    <location>
        <begin position="1685"/>
        <end position="1706"/>
    </location>
</feature>
<keyword evidence="3" id="KW-0540">Nuclease</keyword>
<dbReference type="GO" id="GO:0030422">
    <property type="term" value="P:siRNA processing"/>
    <property type="evidence" value="ECO:0007669"/>
    <property type="project" value="InterPro"/>
</dbReference>
<dbReference type="InterPro" id="IPR014720">
    <property type="entry name" value="dsRBD_dom"/>
</dbReference>
<dbReference type="InterPro" id="IPR003100">
    <property type="entry name" value="PAZ_dom"/>
</dbReference>
<dbReference type="InterPro" id="IPR014001">
    <property type="entry name" value="Helicase_ATP-bd"/>
</dbReference>
<dbReference type="Pfam" id="PF04851">
    <property type="entry name" value="ResIII"/>
    <property type="match status" value="1"/>
</dbReference>
<dbReference type="Pfam" id="PF03368">
    <property type="entry name" value="Dicer_dimer"/>
    <property type="match status" value="1"/>
</dbReference>
<dbReference type="Pfam" id="PF20932">
    <property type="entry name" value="Dicer_dsRBD"/>
    <property type="match status" value="1"/>
</dbReference>
<feature type="domain" description="Helicase C-terminal" evidence="21">
    <location>
        <begin position="382"/>
        <end position="555"/>
    </location>
</feature>
<keyword evidence="13" id="KW-0943">RNA-mediated gene silencing</keyword>
<proteinExistence type="inferred from homology"/>
<keyword evidence="9" id="KW-0347">Helicase</keyword>
<dbReference type="InterPro" id="IPR036389">
    <property type="entry name" value="RNase_III_sf"/>
</dbReference>
<keyword evidence="7" id="KW-0255">Endonuclease</keyword>
<dbReference type="InterPro" id="IPR000999">
    <property type="entry name" value="RNase_III_dom"/>
</dbReference>
<dbReference type="Pfam" id="PF00271">
    <property type="entry name" value="Helicase_C"/>
    <property type="match status" value="1"/>
</dbReference>
<evidence type="ECO:0000256" key="5">
    <source>
        <dbReference type="ARBA" id="ARBA00022737"/>
    </source>
</evidence>
<comment type="cofactor">
    <cofactor evidence="2">
        <name>Mg(2+)</name>
        <dbReference type="ChEBI" id="CHEBI:18420"/>
    </cofactor>
</comment>
<dbReference type="GO" id="GO:0003723">
    <property type="term" value="F:RNA binding"/>
    <property type="evidence" value="ECO:0007669"/>
    <property type="project" value="UniProtKB-UniRule"/>
</dbReference>
<sequence length="1706" mass="194240">MEMEEEADEAPKTFETREYQTLLLEEAKNSNVVLYLPTGSGKTYIAQMLIQHFGHELVKPFSQGGKRSFFLCTTQALLYQQGKVLQRNLPYSVGYFTGADAVDYWSDETWNQVLDKYQVIAFTAQILLNLLSTNRIQFRQISVMIFDECHHVEAGHPMKQITDLYANQFRAGLCQTRLMGLTATLLNSDVKGKMLRRSDLNNQVAALERAFCGRVISSNTAEVTRWSTNPDEEFQYYPSEDPHPVVQKLLLEMEPYFEIFSEENLAGLKAALLPDEFTQPKIMAQGDIAFPIIKKPSILKDLKVMHDEIQTQFRLHGLNAGNIAALIMMLAAFRENLAADLELVAHLLETALTSFSVVRQKAEAILQIYKKDRRYLQYNSPKINCLLKLLKDYPPDRRTLIFCQRRATVKVLYYIIRKVAQHVPGYESIKPDFMVGVSTHLVQNTKLAEFTKKQDKQVMYNFNKGHTNVLVATDVLEEGIDIQSCNMVIKFDPPQHTRSYVQSKGRARSHGSQYIVMVNEKDKRKYEEQFAGFLKIEEALKAISREKRLNLDHLDAAYYRKLPGDKDQTNIYYVDGLESASVSEAGAPPLLYQYCNTLKYDNYSNIAPSIFKVVKNDEIKVVLRMPINCPIYEEIHGDWVKDGLETVKYAFQNASFKAVKLLHQIGELNEELRPTNKLKDPCDDKEWFPNYEELDSIEEPSNLVGTKRRRELYPISSPTCLAGTPSGGPDEPCYLHAIVFHPKFHPSLVDTDRKKVYTQYLASGESYAIITRRTLSRIAEFPVYERLGEMVVSVAVNTALTLSKAELASLRKFQTYLFRQVLPDAVKSFMMPLGPTKDSSSNVFIVAPIIPQPGNKGYDINWHLVNHVQSLPLVTEEEPSVAARKERTFNPMDYEHKVVIPWHRHNAKCQPYVVTAISPLTSSAPFPESSLTYATYYLEKYEITMYHENPFMLDVKPVSSTINYLSPRTTKDKRKRKVDGTTDIEYEEVLPPELCNVVNFPAAYWIAGTFLPSALYRINALLNADQLRTQIALKSGIVQLHNLKHDDSFAPLRKSTEIHLSGKKKTYTPLDPKSKARSDTIDRIRSNQCVDVLALDLHELKLDVVAEESGEELLDEDMYKKLTSWNLEKDMDELTIFDIVLNERKMNKVNIPLFTKATQAAEVCKKVEVKPYELNFESAPQLNVLDIQYDAQTCRGPSQRDIYEALTAHSVQDIVNYERLETLGDSLLKFASTLALYTALRTMDEGQLTQAKNYVVGNRNLYLAARRLGLPSYIKIHEFAPLHDWTPPGFGLPEDIKTIFNAGDLPPSLLLDIDLRNETLVNGKLSAAAEAKVMSYLSNLDDDAYTDPTDMELEDKPVARLDEQNMPFSTYNFLDRIKLNDKVVADVVESLTGAYLSSCGIEGAMMFLQSLDILPEDKVDIGNILYGKHPSALRSPEARTIDPLRLIPLCDTLEERIHYKFQDKTFLLEALSHPTYNANRVTGSYQRMEFLGDAIIDFLVTVYLYENFTHLSPGDISDIRSAMVNNVTFASYSVRLGLHRLMLYDSPKLLENMSNFAQNQEAKNHMISDEIFFLIEESEVENDIHGRTAEHVDVPKALGDVFEALIGAVYIDSGKDLSRVWYLLYNIMKKELDAFTREVPKNAIRLLHELQCWPEFGNAKTLSGRSIVPLSVMIGRNHTRRNFFGVGLNKKNAKMAAAKMALRYIE</sequence>
<dbReference type="PROSITE" id="PS51194">
    <property type="entry name" value="HELICASE_CTER"/>
    <property type="match status" value="1"/>
</dbReference>
<keyword evidence="12 16" id="KW-0694">RNA-binding</keyword>
<dbReference type="HAMAP" id="MF_00104">
    <property type="entry name" value="RNase_III"/>
    <property type="match status" value="1"/>
</dbReference>
<evidence type="ECO:0000256" key="6">
    <source>
        <dbReference type="ARBA" id="ARBA00022741"/>
    </source>
</evidence>
<dbReference type="Pfam" id="PF00636">
    <property type="entry name" value="Ribonuclease_3"/>
    <property type="match status" value="2"/>
</dbReference>
<dbReference type="InterPro" id="IPR006935">
    <property type="entry name" value="Helicase/UvrB_N"/>
</dbReference>
<keyword evidence="14" id="KW-0464">Manganese</keyword>
<reference evidence="23" key="1">
    <citation type="submission" date="2021-05" db="EMBL/GenBank/DDBJ databases">
        <authorList>
            <person name="Alioto T."/>
            <person name="Alioto T."/>
            <person name="Gomez Garrido J."/>
        </authorList>
    </citation>
    <scope>NUCLEOTIDE SEQUENCE</scope>
</reference>
<dbReference type="InterPro" id="IPR044441">
    <property type="entry name" value="DICER_DSRM"/>
</dbReference>
<name>A0A8D8R6K2_9HEMI</name>
<dbReference type="PANTHER" id="PTHR14950">
    <property type="entry name" value="DICER-RELATED"/>
    <property type="match status" value="1"/>
</dbReference>
<dbReference type="GO" id="GO:0003677">
    <property type="term" value="F:DNA binding"/>
    <property type="evidence" value="ECO:0007669"/>
    <property type="project" value="InterPro"/>
</dbReference>
<evidence type="ECO:0000256" key="4">
    <source>
        <dbReference type="ARBA" id="ARBA00022723"/>
    </source>
</evidence>
<evidence type="ECO:0000313" key="23">
    <source>
        <dbReference type="EMBL" id="CAG6645384.1"/>
    </source>
</evidence>
<keyword evidence="8" id="KW-0378">Hydrolase</keyword>
<dbReference type="FunFam" id="1.10.1520.10:FF:000004">
    <property type="entry name" value="Endoribonuclease dicer-like 1"/>
    <property type="match status" value="1"/>
</dbReference>
<comment type="cofactor">
    <cofactor evidence="1">
        <name>Mn(2+)</name>
        <dbReference type="ChEBI" id="CHEBI:29035"/>
    </cofactor>
</comment>
<evidence type="ECO:0000256" key="11">
    <source>
        <dbReference type="ARBA" id="ARBA00022842"/>
    </source>
</evidence>
<dbReference type="Pfam" id="PF20931">
    <property type="entry name" value="Dicer_platform"/>
    <property type="match status" value="1"/>
</dbReference>
<dbReference type="PROSITE" id="PS50137">
    <property type="entry name" value="DS_RBD"/>
    <property type="match status" value="1"/>
</dbReference>
<dbReference type="CDD" id="cd00593">
    <property type="entry name" value="RIBOc"/>
    <property type="match status" value="2"/>
</dbReference>
<dbReference type="Pfam" id="PF02170">
    <property type="entry name" value="PAZ"/>
    <property type="match status" value="1"/>
</dbReference>
<dbReference type="SMART" id="SM00949">
    <property type="entry name" value="PAZ"/>
    <property type="match status" value="1"/>
</dbReference>
<evidence type="ECO:0000259" key="20">
    <source>
        <dbReference type="PROSITE" id="PS51192"/>
    </source>
</evidence>
<dbReference type="Gene3D" id="3.30.160.380">
    <property type="entry name" value="Dicer dimerisation domain"/>
    <property type="match status" value="1"/>
</dbReference>
<evidence type="ECO:0000259" key="19">
    <source>
        <dbReference type="PROSITE" id="PS50821"/>
    </source>
</evidence>
<dbReference type="EMBL" id="HBUF01136676">
    <property type="protein sequence ID" value="CAG6645384.1"/>
    <property type="molecule type" value="Transcribed_RNA"/>
</dbReference>
<evidence type="ECO:0000256" key="7">
    <source>
        <dbReference type="ARBA" id="ARBA00022759"/>
    </source>
</evidence>
<accession>A0A8D8R6K2</accession>
<evidence type="ECO:0000259" key="22">
    <source>
        <dbReference type="PROSITE" id="PS51327"/>
    </source>
</evidence>
<keyword evidence="5" id="KW-0677">Repeat</keyword>
<dbReference type="PROSITE" id="PS51327">
    <property type="entry name" value="DICER_DSRBF"/>
    <property type="match status" value="1"/>
</dbReference>
<evidence type="ECO:0000256" key="12">
    <source>
        <dbReference type="ARBA" id="ARBA00022884"/>
    </source>
</evidence>
<dbReference type="SMART" id="SM00490">
    <property type="entry name" value="HELICc"/>
    <property type="match status" value="1"/>
</dbReference>
<dbReference type="InterPro" id="IPR011907">
    <property type="entry name" value="RNase_III"/>
</dbReference>
<dbReference type="GO" id="GO:0006364">
    <property type="term" value="P:rRNA processing"/>
    <property type="evidence" value="ECO:0007669"/>
    <property type="project" value="InterPro"/>
</dbReference>
<dbReference type="PROSITE" id="PS50821">
    <property type="entry name" value="PAZ"/>
    <property type="match status" value="1"/>
</dbReference>
<evidence type="ECO:0000256" key="9">
    <source>
        <dbReference type="ARBA" id="ARBA00022806"/>
    </source>
</evidence>
<protein>
    <submittedName>
        <fullName evidence="23">Endoribonuclease Dicer</fullName>
    </submittedName>
</protein>
<feature type="domain" description="RNase III" evidence="18">
    <location>
        <begin position="1182"/>
        <end position="1400"/>
    </location>
</feature>
<dbReference type="PROSITE" id="PS50142">
    <property type="entry name" value="RNASE_3_2"/>
    <property type="match status" value="2"/>
</dbReference>
<evidence type="ECO:0000256" key="1">
    <source>
        <dbReference type="ARBA" id="ARBA00001936"/>
    </source>
</evidence>
<keyword evidence="6" id="KW-0547">Nucleotide-binding</keyword>
<evidence type="ECO:0000256" key="8">
    <source>
        <dbReference type="ARBA" id="ARBA00022801"/>
    </source>
</evidence>
<evidence type="ECO:0000256" key="16">
    <source>
        <dbReference type="PROSITE-ProRule" id="PRU00657"/>
    </source>
</evidence>
<dbReference type="PROSITE" id="PS00517">
    <property type="entry name" value="RNASE_3_1"/>
    <property type="match status" value="1"/>
</dbReference>
<dbReference type="PROSITE" id="PS51192">
    <property type="entry name" value="HELICASE_ATP_BIND_1"/>
    <property type="match status" value="1"/>
</dbReference>
<evidence type="ECO:0000256" key="2">
    <source>
        <dbReference type="ARBA" id="ARBA00001946"/>
    </source>
</evidence>
<comment type="similarity">
    <text evidence="15 16">Belongs to the helicase family. Dicer subfamily.</text>
</comment>
<dbReference type="PANTHER" id="PTHR14950:SF37">
    <property type="entry name" value="ENDORIBONUCLEASE DICER"/>
    <property type="match status" value="1"/>
</dbReference>
<dbReference type="SMART" id="SM00535">
    <property type="entry name" value="RIBOc"/>
    <property type="match status" value="2"/>
</dbReference>